<dbReference type="Gene3D" id="1.25.40.10">
    <property type="entry name" value="Tetratricopeptide repeat domain"/>
    <property type="match status" value="1"/>
</dbReference>
<keyword evidence="4 12" id="KW-0812">Transmembrane</keyword>
<evidence type="ECO:0000256" key="1">
    <source>
        <dbReference type="ARBA" id="ARBA00004477"/>
    </source>
</evidence>
<keyword evidence="3 10" id="KW-0963">Cytoplasm</keyword>
<dbReference type="Gene3D" id="3.30.70.420">
    <property type="entry name" value="Hydroxymethylglutaryl-CoA reductase, class I/II, NAD/NADP-binding domain"/>
    <property type="match status" value="1"/>
</dbReference>
<dbReference type="FunFam" id="1.10.3270.10:FF:000001">
    <property type="entry name" value="3-hydroxy-3-methylglutaryl coenzyme A reductase"/>
    <property type="match status" value="1"/>
</dbReference>
<dbReference type="FunFam" id="3.90.770.10:FF:000001">
    <property type="entry name" value="3-hydroxy-3-methylglutaryl coenzyme A reductase"/>
    <property type="match status" value="1"/>
</dbReference>
<comment type="function">
    <text evidence="10">mRNA-binding protein involved in proper cytoplasmic distribution of mitochondria.</text>
</comment>
<comment type="subcellular location">
    <subcellularLocation>
        <location evidence="10">Cytoplasm</location>
    </subcellularLocation>
    <subcellularLocation>
        <location evidence="1">Endoplasmic reticulum membrane</location>
        <topology evidence="1">Multi-pass membrane protein</topology>
    </subcellularLocation>
</comment>
<dbReference type="GO" id="GO:0004420">
    <property type="term" value="F:hydroxymethylglutaryl-CoA reductase (NADPH) activity"/>
    <property type="evidence" value="ECO:0007669"/>
    <property type="project" value="InterPro"/>
</dbReference>
<dbReference type="FunFam" id="3.30.70.420:FF:000001">
    <property type="entry name" value="3-hydroxy-3-methylglutaryl coenzyme A reductase"/>
    <property type="match status" value="1"/>
</dbReference>
<gene>
    <name evidence="10 15" type="primary">CLU1</name>
    <name evidence="10" type="synonym">TIF31</name>
    <name evidence="15" type="ORF">MBRA1_001410</name>
</gene>
<evidence type="ECO:0000256" key="8">
    <source>
        <dbReference type="ARBA" id="ARBA00023002"/>
    </source>
</evidence>
<dbReference type="Gene3D" id="1.10.3270.10">
    <property type="entry name" value="HMGR, N-terminal domain"/>
    <property type="match status" value="1"/>
</dbReference>
<dbReference type="InterPro" id="IPR023282">
    <property type="entry name" value="HMG_CoA_Rdtase_N"/>
</dbReference>
<reference evidence="15" key="1">
    <citation type="submission" date="2023-03" db="EMBL/GenBank/DDBJ databases">
        <title>Mating type loci evolution in Malassezia.</title>
        <authorList>
            <person name="Coelho M.A."/>
        </authorList>
    </citation>
    <scope>NUCLEOTIDE SEQUENCE</scope>
    <source>
        <strain evidence="15">CBS 14135</strain>
    </source>
</reference>
<comment type="subunit">
    <text evidence="10">May associate with the eukaryotic translation initiation factor 3 (eIF-3) complex.</text>
</comment>
<dbReference type="InterPro" id="IPR033646">
    <property type="entry name" value="CLU-central"/>
</dbReference>
<evidence type="ECO:0000256" key="3">
    <source>
        <dbReference type="ARBA" id="ARBA00022490"/>
    </source>
</evidence>
<comment type="similarity">
    <text evidence="10">Belongs to the CLU family.</text>
</comment>
<dbReference type="GO" id="GO:0008299">
    <property type="term" value="P:isoprenoid biosynthetic process"/>
    <property type="evidence" value="ECO:0007669"/>
    <property type="project" value="InterPro"/>
</dbReference>
<feature type="domain" description="Clu" evidence="14">
    <location>
        <begin position="310"/>
        <end position="590"/>
    </location>
</feature>
<evidence type="ECO:0000259" key="13">
    <source>
        <dbReference type="PROSITE" id="PS50156"/>
    </source>
</evidence>
<dbReference type="GO" id="GO:0003729">
    <property type="term" value="F:mRNA binding"/>
    <property type="evidence" value="ECO:0007669"/>
    <property type="project" value="TreeGrafter"/>
</dbReference>
<evidence type="ECO:0000256" key="4">
    <source>
        <dbReference type="ARBA" id="ARBA00022692"/>
    </source>
</evidence>
<dbReference type="InterPro" id="IPR011990">
    <property type="entry name" value="TPR-like_helical_dom_sf"/>
</dbReference>
<dbReference type="GO" id="GO:0007005">
    <property type="term" value="P:mitochondrion organization"/>
    <property type="evidence" value="ECO:0007669"/>
    <property type="project" value="UniProtKB-UniRule"/>
</dbReference>
<evidence type="ECO:0000256" key="10">
    <source>
        <dbReference type="HAMAP-Rule" id="MF_03013"/>
    </source>
</evidence>
<dbReference type="PANTHER" id="PTHR12601:SF6">
    <property type="entry name" value="CLUSTERED MITOCHONDRIA PROTEIN HOMOLOG"/>
    <property type="match status" value="1"/>
</dbReference>
<dbReference type="Pfam" id="PF15044">
    <property type="entry name" value="CLU_N"/>
    <property type="match status" value="1"/>
</dbReference>
<feature type="transmembrane region" description="Helical" evidence="12">
    <location>
        <begin position="1752"/>
        <end position="1776"/>
    </location>
</feature>
<evidence type="ECO:0000313" key="15">
    <source>
        <dbReference type="EMBL" id="WFC94776.1"/>
    </source>
</evidence>
<dbReference type="HAMAP" id="MF_03013">
    <property type="entry name" value="CLU"/>
    <property type="match status" value="1"/>
</dbReference>
<feature type="compositionally biased region" description="Pro residues" evidence="11">
    <location>
        <begin position="2069"/>
        <end position="2078"/>
    </location>
</feature>
<dbReference type="InterPro" id="IPR027523">
    <property type="entry name" value="CLU_prot"/>
</dbReference>
<dbReference type="SUPFAM" id="SSF103107">
    <property type="entry name" value="Hypothetical protein c14orf129, hspc210"/>
    <property type="match status" value="1"/>
</dbReference>
<dbReference type="Pfam" id="PF12807">
    <property type="entry name" value="eIF3_p135"/>
    <property type="match status" value="1"/>
</dbReference>
<dbReference type="PRINTS" id="PR00071">
    <property type="entry name" value="HMGCOARDTASE"/>
</dbReference>
<feature type="region of interest" description="Disordered" evidence="11">
    <location>
        <begin position="897"/>
        <end position="921"/>
    </location>
</feature>
<dbReference type="PROSITE" id="PS51823">
    <property type="entry name" value="CLU"/>
    <property type="match status" value="1"/>
</dbReference>
<dbReference type="SUPFAM" id="SSF48452">
    <property type="entry name" value="TPR-like"/>
    <property type="match status" value="1"/>
</dbReference>
<dbReference type="CDD" id="cd15466">
    <property type="entry name" value="CLU-central"/>
    <property type="match status" value="1"/>
</dbReference>
<dbReference type="InterPro" id="IPR002202">
    <property type="entry name" value="HMG_CoA_Rdtase"/>
</dbReference>
<dbReference type="InterPro" id="IPR053958">
    <property type="entry name" value="HMGCR/SNAP/NPC1-like_SSD"/>
</dbReference>
<feature type="compositionally biased region" description="Low complexity" evidence="11">
    <location>
        <begin position="1254"/>
        <end position="1281"/>
    </location>
</feature>
<dbReference type="PROSITE" id="PS50156">
    <property type="entry name" value="SSD"/>
    <property type="match status" value="1"/>
</dbReference>
<evidence type="ECO:0000313" key="16">
    <source>
        <dbReference type="Proteomes" id="UP001216638"/>
    </source>
</evidence>
<evidence type="ECO:0000256" key="6">
    <source>
        <dbReference type="ARBA" id="ARBA00022857"/>
    </source>
</evidence>
<keyword evidence="5" id="KW-0256">Endoplasmic reticulum</keyword>
<evidence type="ECO:0000256" key="2">
    <source>
        <dbReference type="ARBA" id="ARBA00007661"/>
    </source>
</evidence>
<feature type="transmembrane region" description="Helical" evidence="12">
    <location>
        <begin position="1573"/>
        <end position="1594"/>
    </location>
</feature>
<dbReference type="Pfam" id="PF13424">
    <property type="entry name" value="TPR_12"/>
    <property type="match status" value="1"/>
</dbReference>
<feature type="transmembrane region" description="Helical" evidence="12">
    <location>
        <begin position="1834"/>
        <end position="1854"/>
    </location>
</feature>
<feature type="region of interest" description="Disordered" evidence="11">
    <location>
        <begin position="2045"/>
        <end position="2082"/>
    </location>
</feature>
<dbReference type="SUPFAM" id="SSF55035">
    <property type="entry name" value="NAD-binding domain of HMG-CoA reductase"/>
    <property type="match status" value="1"/>
</dbReference>
<evidence type="ECO:0000256" key="9">
    <source>
        <dbReference type="ARBA" id="ARBA00023136"/>
    </source>
</evidence>
<dbReference type="Gene3D" id="3.90.770.10">
    <property type="entry name" value="3-hydroxy-3-methylglutaryl-coenzyme A Reductase, Chain A, domain 2"/>
    <property type="match status" value="1"/>
</dbReference>
<evidence type="ECO:0000256" key="5">
    <source>
        <dbReference type="ARBA" id="ARBA00022824"/>
    </source>
</evidence>
<dbReference type="PROSITE" id="PS00318">
    <property type="entry name" value="HMG_COA_REDUCTASE_2"/>
    <property type="match status" value="1"/>
</dbReference>
<feature type="region of interest" description="Disordered" evidence="11">
    <location>
        <begin position="2536"/>
        <end position="2567"/>
    </location>
</feature>
<dbReference type="GO" id="GO:0015936">
    <property type="term" value="P:coenzyme A metabolic process"/>
    <property type="evidence" value="ECO:0007669"/>
    <property type="project" value="InterPro"/>
</dbReference>
<feature type="transmembrane region" description="Helical" evidence="12">
    <location>
        <begin position="1600"/>
        <end position="1620"/>
    </location>
</feature>
<dbReference type="InterPro" id="IPR000731">
    <property type="entry name" value="SSD"/>
</dbReference>
<dbReference type="EMBL" id="CP119951">
    <property type="protein sequence ID" value="WFC94776.1"/>
    <property type="molecule type" value="Genomic_DNA"/>
</dbReference>
<dbReference type="Pfam" id="PF00368">
    <property type="entry name" value="HMG-CoA_red"/>
    <property type="match status" value="1"/>
</dbReference>
<dbReference type="GO" id="GO:0005789">
    <property type="term" value="C:endoplasmic reticulum membrane"/>
    <property type="evidence" value="ECO:0007669"/>
    <property type="project" value="UniProtKB-SubCell"/>
</dbReference>
<dbReference type="InterPro" id="IPR004554">
    <property type="entry name" value="HMG_CoA_Rdtase_eu_arc"/>
</dbReference>
<dbReference type="GO" id="GO:0048312">
    <property type="term" value="P:intracellular distribution of mitochondria"/>
    <property type="evidence" value="ECO:0007669"/>
    <property type="project" value="TreeGrafter"/>
</dbReference>
<keyword evidence="10" id="KW-0694">RNA-binding</keyword>
<dbReference type="InterPro" id="IPR023231">
    <property type="entry name" value="GSKIP_dom_sf"/>
</dbReference>
<feature type="region of interest" description="Disordered" evidence="11">
    <location>
        <begin position="1010"/>
        <end position="1057"/>
    </location>
</feature>
<dbReference type="InterPro" id="IPR023076">
    <property type="entry name" value="HMG_CoA_Rdtase_CS"/>
</dbReference>
<dbReference type="InterPro" id="IPR009023">
    <property type="entry name" value="HMG_CoA_Rdtase_NAD(P)-bd_sf"/>
</dbReference>
<name>A0AAF0DSB7_9BASI</name>
<organism evidence="15 16">
    <name type="scientific">Malassezia brasiliensis</name>
    <dbReference type="NCBI Taxonomy" id="1821822"/>
    <lineage>
        <taxon>Eukaryota</taxon>
        <taxon>Fungi</taxon>
        <taxon>Dikarya</taxon>
        <taxon>Basidiomycota</taxon>
        <taxon>Ustilaginomycotina</taxon>
        <taxon>Malasseziomycetes</taxon>
        <taxon>Malasseziales</taxon>
        <taxon>Malasseziaceae</taxon>
        <taxon>Malassezia</taxon>
    </lineage>
</organism>
<dbReference type="SUPFAM" id="SSF56542">
    <property type="entry name" value="Substrate-binding domain of HMG-CoA reductase"/>
    <property type="match status" value="1"/>
</dbReference>
<keyword evidence="8" id="KW-0560">Oxidoreductase</keyword>
<keyword evidence="9 12" id="KW-0472">Membrane</keyword>
<accession>A0AAF0DSB7</accession>
<keyword evidence="7 12" id="KW-1133">Transmembrane helix</keyword>
<evidence type="ECO:0000256" key="11">
    <source>
        <dbReference type="SAM" id="MobiDB-lite"/>
    </source>
</evidence>
<dbReference type="InterPro" id="IPR028275">
    <property type="entry name" value="CLU_N"/>
</dbReference>
<dbReference type="PROSITE" id="PS00066">
    <property type="entry name" value="HMG_COA_REDUCTASE_1"/>
    <property type="match status" value="1"/>
</dbReference>
<protein>
    <recommendedName>
        <fullName evidence="10">Clustered mitochondria protein homolog</fullName>
    </recommendedName>
    <alternativeName>
        <fullName evidence="10">Protein TIF31 homolog</fullName>
    </alternativeName>
</protein>
<feature type="transmembrane region" description="Helical" evidence="12">
    <location>
        <begin position="1727"/>
        <end position="1746"/>
    </location>
</feature>
<dbReference type="InterPro" id="IPR009029">
    <property type="entry name" value="HMG_CoA_Rdtase_sub-bd_dom_sf"/>
</dbReference>
<proteinExistence type="inferred from homology"/>
<dbReference type="PROSITE" id="PS01192">
    <property type="entry name" value="HMG_COA_REDUCTASE_3"/>
    <property type="match status" value="1"/>
</dbReference>
<comment type="similarity">
    <text evidence="2">Belongs to the HMG-CoA reductase family.</text>
</comment>
<dbReference type="PROSITE" id="PS50065">
    <property type="entry name" value="HMG_COA_REDUCTASE_4"/>
    <property type="match status" value="1"/>
</dbReference>
<feature type="compositionally biased region" description="Basic and acidic residues" evidence="11">
    <location>
        <begin position="2045"/>
        <end position="2055"/>
    </location>
</feature>
<dbReference type="InterPro" id="IPR023074">
    <property type="entry name" value="HMG_CoA_Rdtase_cat_sf"/>
</dbReference>
<keyword evidence="16" id="KW-1185">Reference proteome</keyword>
<evidence type="ECO:0000256" key="7">
    <source>
        <dbReference type="ARBA" id="ARBA00022989"/>
    </source>
</evidence>
<evidence type="ECO:0000259" key="14">
    <source>
        <dbReference type="PROSITE" id="PS51823"/>
    </source>
</evidence>
<dbReference type="Pfam" id="PF12349">
    <property type="entry name" value="Sterol-sensing"/>
    <property type="match status" value="1"/>
</dbReference>
<dbReference type="CDD" id="cd00643">
    <property type="entry name" value="HMG-CoA_reductase_classI"/>
    <property type="match status" value="1"/>
</dbReference>
<evidence type="ECO:0000256" key="12">
    <source>
        <dbReference type="SAM" id="Phobius"/>
    </source>
</evidence>
<feature type="compositionally biased region" description="Basic and acidic residues" evidence="11">
    <location>
        <begin position="1010"/>
        <end position="1041"/>
    </location>
</feature>
<feature type="domain" description="SSD" evidence="13">
    <location>
        <begin position="1572"/>
        <end position="1774"/>
    </location>
</feature>
<dbReference type="NCBIfam" id="TIGR00533">
    <property type="entry name" value="HMG_CoA_R_NADP"/>
    <property type="match status" value="1"/>
</dbReference>
<dbReference type="InterPro" id="IPR025697">
    <property type="entry name" value="CLU_dom"/>
</dbReference>
<feature type="region of interest" description="Disordered" evidence="11">
    <location>
        <begin position="1247"/>
        <end position="1289"/>
    </location>
</feature>
<dbReference type="Proteomes" id="UP001216638">
    <property type="component" value="Chromosome 1"/>
</dbReference>
<keyword evidence="6" id="KW-0521">NADP</keyword>
<dbReference type="Pfam" id="PF13374">
    <property type="entry name" value="TPR_10"/>
    <property type="match status" value="1"/>
</dbReference>
<sequence>MDEADPTPVDAEAQTFELQLRLPARPLLPKKVAQLGLPETPSPLRIAVTPTETLNDLRATINDSPEGYWLGAFAFKQPKSEERVKEWAPLAEVFADVPVEHRVLDVVHVPYTDMAVRTHLQRLRDLLTGGQADPSALSIDAGATVHDAVAHPEEWPSEAPVPSVDQWNGWPASSTALLYPAVCRGVRALPRCLRNLYLSAWNPPPQPLALQGHLLYLVAETLEGEALHITACVHGFFVNKSAANRFDPQPREDKAELASASLFDVLCAASPLFLRNFAKLFNDPVSTRDYFSALPVMNTMPAAPWLARMPRHDADLLRSQTAFLLTGAMSSDTLDAARDWNEELQSSRELPRGTLAERLMRDRVLNRLYAELSLAAARAVPRVAAGDVVPMNPADAPEAHMFLFNNLFVSKGVDGVHIYPYLGGDEAAHVAVSKDVQGVRLFAGVDADGLYLLGTVVVDWLGERWVVQTIVPGLFKSQEQAAAAAAATTPDGEEAAPAADAVDTTEATSAASVAYGGVEGPDVIHTDAAFAEVLRPAAERLHLAEHAVPDAAGEEHTLCVSVDCKGLRGADGRKYLLDVSRTCPVDVAFLEHDTTSAVLEGSEAPTYPHRLTLLRPELVELYYDHALREFARAKLANKDPNEETPARIDVADFRLSFNPDAFVEYSVQGNVVVPVRDESDPSVRAVRDAGAYLRDTAIPRFVSDVAAGLVSCADGVALAQQLHARGINLRYLGRIAHLCQPSQKEQLDERIVAKLGPGHEALLASMRRVAIQTMVVRAAKYALRRQLRGALPNAVAPCIAHVLNCLLGTEVEANPKPVVPAAPFGERGTSAWASLTPAALADELRACVRTRYRFELPEDALATLHKPQVLRELCMALGIQLRVQEYVFAKHAAPAPTTAPKKQSAKEKKAQAQAPPPRSTTFVPEDVLNVVPLVKTSTPKSALVEEAFEAGRLAFARGDRELGTELLLEGIGFHEQVYGLVHPETARCYALFASLAHHFATEVAREKAKKEAEAEKAEGEKSEGEKAAEQTQGKEAEDKTASEATPDDAQANGAEASSLDDLPAIVAETVTIDNALRFQRQAVTISERTLGLDHPDTMLQYMNLAVIERTAGNLDAALRYQHRVLALWQLLYGDNHPDAVHTLSSIALLLQAKRDFRTSLKVYESAHELTQGLFGPDSIYTGNMAHELSQALTLSGDLKNAIRIEKDAWRIFHERLGDDDALTKESKAFLSSLTTSAVHVARIEQSGRMQGALRGTPRPRGTPRGMPRGASRGASRGAARGRPGRRRRWLASHMEDLRERSARGRLSYPAAKIAAAASKAARHPIEVIVLVFVLATFAYFYIVHAVTHSLLFSSLSDVVTLSAQRAGTASPGEVLAAARRPVFVRRAGDVWRPLLEVEQDGALGDIHAFFDHAQTQYLEWVVVTDGPAGTEAARALRRSAVLPPLARSLQSASECAFAPVPVHDTGNDTVAEVIGCITHGISAYERLAVHRRLGPATLDAALDAALAALVPQSAGDAAEVARWRNGALWVQPLVPSTEHSDVRYFSVQFVGSFVRRVFQRLWTLIRSAERIDFTVLLGAYILMHGSFLHLYLSMRHFPSGFWLGTCVLLSSMFAFFFALVTAHMLHIPVDPILLSEALPFLVITVGFEKPYVLTRAFFAKPPAPAPADADADNDALSDIITPEQRFVQALTQRVQREQALGAFVAATPVREVATHALRTTCGGLLRAYAIEISILLVGACSGISGLREFCQLAALILVYDAVLLFTFFVAVLCVVLEVQRVRRTDAPAPAAVDDAASEAPAEPKRTHAAPPSGALRWWERVLRPIEHPLARLKLLLLLTLVSLHAFNLLSTLSLRTTLERHHTSRVPTLYDQALGASSVCDASLTNPALAKLLDAYAATQPADADLSVIVSPPTVLVLVDQTQGAPGRSSLLLDAAVNASGVRGASAASASSGSLLGRLGRGAQAATSRAPALSALDSFMHAWKVGLSDPVVSKWLSVVLVISLFLNTFLLKGIATRNPAVIEGNAVRVTAQAAARLVGAHLHDEWPKPRAEPAKTRPRPTVRIEEPAPAAPPPPASAPPRDFDTVRAVYADGAGVSSLNDEEVILLAQRGVIAPYALEKKLQDFERAVVVRRALLSRASSTHTLESSQLPYQHYDYAPVFGACCENVVGYMPIPVGIAGPLRVDGQLMPLPMATTEGTLVASTSRGCKALNAGGGVTTVLTQDAMTRGPAIEFPSITSAAKAKRWLDSSAGAKEVKAAFDGTSRFARLASLHCVLAGRTLYVRFATSTGDAMGMNMISKGVEAALKMMSEKHFPEMELLSLSGNYCTDKKPAAINWIEGRGKSVVAEATVPGDVVRSVLKCTVADLVRLNLKKNLIGSAMAASVGGFNAHASNILTAMYLATGQDPAQNVESSNCMTIMEAVNDGRDLLVSVSMPSIEVGTVGGGTVLPPQRAMLDVLGVRGAHPDTPGANAQRLARIIAAAVMAGELSLMSALAAGHLIQAHMKHNRSAPATPGTTTPGRLDAPQFLPTMTPLVATPVVNGGGGSPADTPSKTPAETPIDTPRST</sequence>
<dbReference type="Pfam" id="PF13236">
    <property type="entry name" value="CLU"/>
    <property type="match status" value="1"/>
</dbReference>
<dbReference type="PANTHER" id="PTHR12601">
    <property type="entry name" value="EUKARYOTIC TRANSLATION INITIATION FACTOR 3 SUBUNIT EIF-3"/>
    <property type="match status" value="1"/>
</dbReference>